<proteinExistence type="inferred from homology"/>
<feature type="region of interest" description="Disordered" evidence="6">
    <location>
        <begin position="545"/>
        <end position="665"/>
    </location>
</feature>
<comment type="cofactor">
    <cofactor evidence="1">
        <name>Mg(2+)</name>
        <dbReference type="ChEBI" id="CHEBI:18420"/>
    </cofactor>
</comment>
<dbReference type="PANTHER" id="PTHR12181:SF12">
    <property type="entry name" value="PHOSPHATIDATE PHOSPHATASE"/>
    <property type="match status" value="1"/>
</dbReference>
<evidence type="ECO:0000256" key="6">
    <source>
        <dbReference type="SAM" id="MobiDB-lite"/>
    </source>
</evidence>
<dbReference type="OrthoDB" id="4567at2759"/>
<feature type="region of interest" description="Disordered" evidence="6">
    <location>
        <begin position="318"/>
        <end position="361"/>
    </location>
</feature>
<dbReference type="InterPro" id="IPR007651">
    <property type="entry name" value="Lipin_N"/>
</dbReference>
<evidence type="ECO:0000313" key="8">
    <source>
        <dbReference type="EMBL" id="TFL05776.1"/>
    </source>
</evidence>
<feature type="compositionally biased region" description="Acidic residues" evidence="6">
    <location>
        <begin position="1052"/>
        <end position="1070"/>
    </location>
</feature>
<dbReference type="Pfam" id="PF04571">
    <property type="entry name" value="Lipin_N"/>
    <property type="match status" value="1"/>
</dbReference>
<dbReference type="EMBL" id="ML178816">
    <property type="protein sequence ID" value="TFL05776.1"/>
    <property type="molecule type" value="Genomic_DNA"/>
</dbReference>
<dbReference type="SUPFAM" id="SSF56784">
    <property type="entry name" value="HAD-like"/>
    <property type="match status" value="1"/>
</dbReference>
<accession>A0A5C3QUS7</accession>
<dbReference type="AlphaFoldDB" id="A0A5C3QUS7"/>
<keyword evidence="9" id="KW-1185">Reference proteome</keyword>
<keyword evidence="4" id="KW-0597">Phosphoprotein</keyword>
<gene>
    <name evidence="8" type="ORF">BDV98DRAFT_560627</name>
</gene>
<keyword evidence="5" id="KW-0378">Hydrolase</keyword>
<feature type="compositionally biased region" description="Low complexity" evidence="6">
    <location>
        <begin position="594"/>
        <end position="609"/>
    </location>
</feature>
<evidence type="ECO:0000256" key="4">
    <source>
        <dbReference type="ARBA" id="ARBA00022553"/>
    </source>
</evidence>
<dbReference type="Gene3D" id="3.40.50.1000">
    <property type="entry name" value="HAD superfamily/HAD-like"/>
    <property type="match status" value="1"/>
</dbReference>
<feature type="region of interest" description="Disordered" evidence="6">
    <location>
        <begin position="157"/>
        <end position="199"/>
    </location>
</feature>
<dbReference type="GO" id="GO:0008195">
    <property type="term" value="F:phosphatidate phosphatase activity"/>
    <property type="evidence" value="ECO:0007669"/>
    <property type="project" value="UniProtKB-EC"/>
</dbReference>
<dbReference type="STRING" id="1884261.A0A5C3QUS7"/>
<feature type="region of interest" description="Disordered" evidence="6">
    <location>
        <begin position="998"/>
        <end position="1070"/>
    </location>
</feature>
<dbReference type="PANTHER" id="PTHR12181">
    <property type="entry name" value="LIPIN"/>
    <property type="match status" value="1"/>
</dbReference>
<dbReference type="Pfam" id="PF16876">
    <property type="entry name" value="Lipin_mid"/>
    <property type="match status" value="1"/>
</dbReference>
<dbReference type="InterPro" id="IPR023214">
    <property type="entry name" value="HAD_sf"/>
</dbReference>
<feature type="compositionally biased region" description="Low complexity" evidence="6">
    <location>
        <begin position="998"/>
        <end position="1017"/>
    </location>
</feature>
<protein>
    <recommendedName>
        <fullName evidence="3">phosphatidate phosphatase</fullName>
        <ecNumber evidence="3">3.1.3.4</ecNumber>
    </recommendedName>
</protein>
<feature type="region of interest" description="Disordered" evidence="6">
    <location>
        <begin position="961"/>
        <end position="980"/>
    </location>
</feature>
<reference evidence="8 9" key="1">
    <citation type="journal article" date="2019" name="Nat. Ecol. Evol.">
        <title>Megaphylogeny resolves global patterns of mushroom evolution.</title>
        <authorList>
            <person name="Varga T."/>
            <person name="Krizsan K."/>
            <person name="Foldi C."/>
            <person name="Dima B."/>
            <person name="Sanchez-Garcia M."/>
            <person name="Sanchez-Ramirez S."/>
            <person name="Szollosi G.J."/>
            <person name="Szarkandi J.G."/>
            <person name="Papp V."/>
            <person name="Albert L."/>
            <person name="Andreopoulos W."/>
            <person name="Angelini C."/>
            <person name="Antonin V."/>
            <person name="Barry K.W."/>
            <person name="Bougher N.L."/>
            <person name="Buchanan P."/>
            <person name="Buyck B."/>
            <person name="Bense V."/>
            <person name="Catcheside P."/>
            <person name="Chovatia M."/>
            <person name="Cooper J."/>
            <person name="Damon W."/>
            <person name="Desjardin D."/>
            <person name="Finy P."/>
            <person name="Geml J."/>
            <person name="Haridas S."/>
            <person name="Hughes K."/>
            <person name="Justo A."/>
            <person name="Karasinski D."/>
            <person name="Kautmanova I."/>
            <person name="Kiss B."/>
            <person name="Kocsube S."/>
            <person name="Kotiranta H."/>
            <person name="LaButti K.M."/>
            <person name="Lechner B.E."/>
            <person name="Liimatainen K."/>
            <person name="Lipzen A."/>
            <person name="Lukacs Z."/>
            <person name="Mihaltcheva S."/>
            <person name="Morgado L.N."/>
            <person name="Niskanen T."/>
            <person name="Noordeloos M.E."/>
            <person name="Ohm R.A."/>
            <person name="Ortiz-Santana B."/>
            <person name="Ovrebo C."/>
            <person name="Racz N."/>
            <person name="Riley R."/>
            <person name="Savchenko A."/>
            <person name="Shiryaev A."/>
            <person name="Soop K."/>
            <person name="Spirin V."/>
            <person name="Szebenyi C."/>
            <person name="Tomsovsky M."/>
            <person name="Tulloss R.E."/>
            <person name="Uehling J."/>
            <person name="Grigoriev I.V."/>
            <person name="Vagvolgyi C."/>
            <person name="Papp T."/>
            <person name="Martin F.M."/>
            <person name="Miettinen O."/>
            <person name="Hibbett D.S."/>
            <person name="Nagy L.G."/>
        </authorList>
    </citation>
    <scope>NUCLEOTIDE SEQUENCE [LARGE SCALE GENOMIC DNA]</scope>
    <source>
        <strain evidence="8 9">CBS 309.79</strain>
    </source>
</reference>
<dbReference type="Pfam" id="PF08235">
    <property type="entry name" value="LNS2"/>
    <property type="match status" value="1"/>
</dbReference>
<dbReference type="GO" id="GO:0005634">
    <property type="term" value="C:nucleus"/>
    <property type="evidence" value="ECO:0007669"/>
    <property type="project" value="UniProtKB-ARBA"/>
</dbReference>
<dbReference type="SMART" id="SM00775">
    <property type="entry name" value="LNS2"/>
    <property type="match status" value="1"/>
</dbReference>
<evidence type="ECO:0000256" key="2">
    <source>
        <dbReference type="ARBA" id="ARBA00005476"/>
    </source>
</evidence>
<dbReference type="Proteomes" id="UP000305067">
    <property type="component" value="Unassembled WGS sequence"/>
</dbReference>
<dbReference type="InterPro" id="IPR026058">
    <property type="entry name" value="LIPIN"/>
</dbReference>
<organism evidence="8 9">
    <name type="scientific">Pterulicium gracile</name>
    <dbReference type="NCBI Taxonomy" id="1884261"/>
    <lineage>
        <taxon>Eukaryota</taxon>
        <taxon>Fungi</taxon>
        <taxon>Dikarya</taxon>
        <taxon>Basidiomycota</taxon>
        <taxon>Agaricomycotina</taxon>
        <taxon>Agaricomycetes</taxon>
        <taxon>Agaricomycetidae</taxon>
        <taxon>Agaricales</taxon>
        <taxon>Pleurotineae</taxon>
        <taxon>Pterulaceae</taxon>
        <taxon>Pterulicium</taxon>
    </lineage>
</organism>
<feature type="compositionally biased region" description="Basic and acidic residues" evidence="6">
    <location>
        <begin position="971"/>
        <end position="980"/>
    </location>
</feature>
<evidence type="ECO:0000256" key="1">
    <source>
        <dbReference type="ARBA" id="ARBA00001946"/>
    </source>
</evidence>
<evidence type="ECO:0000313" key="9">
    <source>
        <dbReference type="Proteomes" id="UP000305067"/>
    </source>
</evidence>
<comment type="similarity">
    <text evidence="2">Belongs to the lipin family.</text>
</comment>
<evidence type="ECO:0000259" key="7">
    <source>
        <dbReference type="SMART" id="SM00775"/>
    </source>
</evidence>
<feature type="domain" description="LNS2/PITP" evidence="7">
    <location>
        <begin position="716"/>
        <end position="873"/>
    </location>
</feature>
<evidence type="ECO:0000256" key="3">
    <source>
        <dbReference type="ARBA" id="ARBA00012638"/>
    </source>
</evidence>
<dbReference type="EC" id="3.1.3.4" evidence="3"/>
<name>A0A5C3QUS7_9AGAR</name>
<dbReference type="InterPro" id="IPR031703">
    <property type="entry name" value="Lipin_mid"/>
</dbReference>
<dbReference type="GO" id="GO:0019432">
    <property type="term" value="P:triglyceride biosynthetic process"/>
    <property type="evidence" value="ECO:0007669"/>
    <property type="project" value="TreeGrafter"/>
</dbReference>
<dbReference type="FunFam" id="3.40.50.1000:FF:000063">
    <property type="entry name" value="Nuclear elongation and deformation protein"/>
    <property type="match status" value="1"/>
</dbReference>
<dbReference type="InterPro" id="IPR036412">
    <property type="entry name" value="HAD-like_sf"/>
</dbReference>
<feature type="compositionally biased region" description="Low complexity" evidence="6">
    <location>
        <begin position="628"/>
        <end position="641"/>
    </location>
</feature>
<dbReference type="GO" id="GO:0009062">
    <property type="term" value="P:fatty acid catabolic process"/>
    <property type="evidence" value="ECO:0007669"/>
    <property type="project" value="TreeGrafter"/>
</dbReference>
<dbReference type="InterPro" id="IPR031315">
    <property type="entry name" value="LNS2/PITP"/>
</dbReference>
<feature type="region of interest" description="Disordered" evidence="6">
    <location>
        <begin position="110"/>
        <end position="134"/>
    </location>
</feature>
<feature type="region of interest" description="Disordered" evidence="6">
    <location>
        <begin position="228"/>
        <end position="303"/>
    </location>
</feature>
<dbReference type="InterPro" id="IPR013209">
    <property type="entry name" value="LNS2"/>
</dbReference>
<feature type="compositionally biased region" description="Basic and acidic residues" evidence="6">
    <location>
        <begin position="228"/>
        <end position="239"/>
    </location>
</feature>
<feature type="compositionally biased region" description="Acidic residues" evidence="6">
    <location>
        <begin position="559"/>
        <end position="571"/>
    </location>
</feature>
<feature type="compositionally biased region" description="Low complexity" evidence="6">
    <location>
        <begin position="246"/>
        <end position="263"/>
    </location>
</feature>
<sequence length="1100" mass="121638">MNYLRGAVSAISAPYQYYKDINPSTLTGAIDVIVIQRPAPNGGTELVCSPFHVRFGKWQVLRPSEKKVQVLVNGHSIPFDMKIGEAGEAFFVFETDDDVPDSLITSPIIQPTELEPAPEDKSNANAAEAEARAQELESFDLDAQSPDDQQGLILGFDADTSASHGKRRPDKLDLGKVDNASTPPAYPTPPSAAKSGPEQRADEIFQANGQLPTPEVEYKSGIALDAEGYHSRDRVRETSEDTILGSEPSHPSTSSSAGSTPQPSRSPSPEPNNSRLRATFRALSEPPPDPSSSSSKPSQGLDLLTPVQEYSWEWGSFPQPSPVVSTFNKDRLGTWGNGDKQRRRRSLNRSGSEDKGKSRLLVYSPVGEEDEDYFNQEGTMPPEVIHRSHSVPPELDGSPIQQRQELPPVSSTIQFPTSSDSAITAQTGFGAGGIVSPSRSDPTKLIVVLEGKKTEFELCVIPGSGKSLESALKVFNGRDEVTAAEIFQFDQVDYYKFLDDEEVVNHLGLVIRWGGDAYITRRDGSPLMDALILWRQATLDQKLAGAHTRPVSPTSDNELLSEDGLNDEDERYEASSERKTHNRAKSLPAHVMNAQAPQPSSSSWSQWWTRSKKQQQHQEGVLRPELRVSASEPVEVPVVSNEAERSSGSSEVQAPVPDEPSAPPGKKFAKTLRLTSDQLKALNLKMGMNNITFSLSATGAVACTASIFVWDHTEHVVISDIDGTITKSDALGHVLTMIGRDWTHLGVAKLYTDIVKNGYKIMYLTSRAIGQADSTRDYLKGIKQDRYQLPEGPVIMSPDRLMASLHREVIMRKPEMFKMACLRDIQRLFGEASRNPFYAGFGNRITDALSYRSVDVPSARIFTIDSSGEVKMELLELAGYKSSYIHMTDLVDQMFPPIHRKVAPEYTDFNYWKAPVVDYPLPDLTPPSPTLSARSETSNRSALTRIRNFSLVSPGRRETMKLAAKAAQDGQKSDDEREGRSLELRQMSSFERLSNTLSSLARASSPDSSIRSASPESNFSYHGDDDDGWDEHGNRRERRKSFSSMSMPGSLNDDDMQFDFNDEEEEDDMERGDVFHEEADEDAFDEDLELAGEMKNVPFI</sequence>
<evidence type="ECO:0000256" key="5">
    <source>
        <dbReference type="ARBA" id="ARBA00022801"/>
    </source>
</evidence>